<accession>A0A7G5EH49</accession>
<evidence type="ECO:0000259" key="4">
    <source>
        <dbReference type="Pfam" id="PF24514"/>
    </source>
</evidence>
<dbReference type="Gene3D" id="2.60.40.10">
    <property type="entry name" value="Immunoglobulins"/>
    <property type="match status" value="2"/>
</dbReference>
<organism evidence="5 6">
    <name type="scientific">Comamonas piscis</name>
    <dbReference type="NCBI Taxonomy" id="1562974"/>
    <lineage>
        <taxon>Bacteria</taxon>
        <taxon>Pseudomonadati</taxon>
        <taxon>Pseudomonadota</taxon>
        <taxon>Betaproteobacteria</taxon>
        <taxon>Burkholderiales</taxon>
        <taxon>Comamonadaceae</taxon>
        <taxon>Comamonas</taxon>
    </lineage>
</organism>
<dbReference type="AlphaFoldDB" id="A0A7G5EH49"/>
<gene>
    <name evidence="5" type="ORF">HS961_11055</name>
</gene>
<evidence type="ECO:0000259" key="3">
    <source>
        <dbReference type="Pfam" id="PF19407"/>
    </source>
</evidence>
<evidence type="ECO:0000313" key="6">
    <source>
        <dbReference type="Proteomes" id="UP000515240"/>
    </source>
</evidence>
<evidence type="ECO:0000256" key="1">
    <source>
        <dbReference type="SAM" id="MobiDB-lite"/>
    </source>
</evidence>
<feature type="compositionally biased region" description="Polar residues" evidence="1">
    <location>
        <begin position="1"/>
        <end position="17"/>
    </location>
</feature>
<dbReference type="Proteomes" id="UP000515240">
    <property type="component" value="Chromosome"/>
</dbReference>
<dbReference type="Pfam" id="PF24514">
    <property type="entry name" value="SpaA_4"/>
    <property type="match status" value="1"/>
</dbReference>
<feature type="domain" description="DUF11" evidence="2">
    <location>
        <begin position="193"/>
        <end position="347"/>
    </location>
</feature>
<feature type="domain" description="DUF11" evidence="2">
    <location>
        <begin position="354"/>
        <end position="482"/>
    </location>
</feature>
<dbReference type="InterPro" id="IPR055371">
    <property type="entry name" value="SpaA_PFL_dom_4"/>
</dbReference>
<dbReference type="KEGG" id="cpis:HS961_11055"/>
<dbReference type="EMBL" id="CP058554">
    <property type="protein sequence ID" value="QMV73324.1"/>
    <property type="molecule type" value="Genomic_DNA"/>
</dbReference>
<feature type="domain" description="SpaA-like prealbumin fold" evidence="4">
    <location>
        <begin position="617"/>
        <end position="713"/>
    </location>
</feature>
<dbReference type="Pfam" id="PF01345">
    <property type="entry name" value="DUF11"/>
    <property type="match status" value="3"/>
</dbReference>
<keyword evidence="6" id="KW-1185">Reference proteome</keyword>
<reference evidence="5 6" key="1">
    <citation type="journal article" date="2020" name="G3 (Bethesda)">
        <title>CeMbio - The Caenorhabditis elegans Microbiome Resource.</title>
        <authorList>
            <person name="Dirksen P."/>
            <person name="Assie A."/>
            <person name="Zimmermann J."/>
            <person name="Zhang F."/>
            <person name="Tietje A.M."/>
            <person name="Marsh S.A."/>
            <person name="Felix M.A."/>
            <person name="Shapira M."/>
            <person name="Kaleta C."/>
            <person name="Schulenburg H."/>
            <person name="Samuel B."/>
        </authorList>
    </citation>
    <scope>NUCLEOTIDE SEQUENCE [LARGE SCALE GENOMIC DNA]</scope>
    <source>
        <strain evidence="5 6">BIGb0172</strain>
    </source>
</reference>
<dbReference type="PANTHER" id="PTHR34819">
    <property type="entry name" value="LARGE CYSTEINE-RICH PERIPLASMIC PROTEIN OMCB"/>
    <property type="match status" value="1"/>
</dbReference>
<feature type="region of interest" description="Disordered" evidence="1">
    <location>
        <begin position="1"/>
        <end position="22"/>
    </location>
</feature>
<dbReference type="InterPro" id="IPR047589">
    <property type="entry name" value="DUF11_rpt"/>
</dbReference>
<dbReference type="InterPro" id="IPR001434">
    <property type="entry name" value="OmcB-like_DUF11"/>
</dbReference>
<feature type="domain" description="DUF5979" evidence="3">
    <location>
        <begin position="492"/>
        <end position="593"/>
    </location>
</feature>
<evidence type="ECO:0000313" key="5">
    <source>
        <dbReference type="EMBL" id="QMV73324.1"/>
    </source>
</evidence>
<proteinExistence type="predicted"/>
<dbReference type="InterPro" id="IPR013783">
    <property type="entry name" value="Ig-like_fold"/>
</dbReference>
<dbReference type="Pfam" id="PF19407">
    <property type="entry name" value="DUF5979"/>
    <property type="match status" value="1"/>
</dbReference>
<dbReference type="InterPro" id="IPR046022">
    <property type="entry name" value="DUF5979"/>
</dbReference>
<name>A0A7G5EH49_9BURK</name>
<sequence>MTDSDYNNNAAQVSLSTPPSPNCPQADLAVTKTQSTDVFAAGAPVTYTMTLLNSGPSAADGTNIRDAITSFANYNAGAPYDYISIEASFVGCSASGGAVCPADANFNTVSATGIDYTLFDTTVPSLPVGGALTVVYTMTPTIVGTQRCSTGAGYIQNEFRANLPSGLTDSNYNNNASQVTIQTPRAPDCPQTDLEVTKTQSSNVCVAGQPITYTMTLLNHGPNAVDQVQITDSITNFANYTYGAPYQYINTSTAFVGCTAAGGAVCPDASNFGSPSQAGIDVMLFSTSVPKLPVGGTVTVVYTMTPTALPVPSCGNSASSYIQNTFSASVPAGYTDVGPAANSASVSLPVSCADISVNKKVDPVTTSVSGSAVVYTIDVANAAGSAAASNVAFSDPLPSGFVYSNAVCTAQTPNAICGAVAYDAASRTVSSTISTLPEGGIVRFVITGSAGNTAGTFANTASAAVAPGWLDPVPASNSSTVNFQIFNTSSLITVTKKVAGLPAAGMPAAMTFTGTITCGAQAPQKWSATVAAGALSGDSAALTFYDKDACTVTEDTPPAAPNGYTWVGSATIAPNPTNVLGPTTPLSEVVTNTLSALPPCKLTIIKIALTATGSPATGTASFSFAGSGAGVPATTVVVTNAGAGSQAIDDLAAGQTYTWTETALAGWKLDSIQCTDQNGAAPTSTITTDVAKRQLGIALASGEALVCTFTNRQTDTTVPPDEPSGKLKAVPVMDAWKLLLMALAVAALGMAGLRRAERR</sequence>
<protein>
    <submittedName>
        <fullName evidence="5">DUF11 domain-containing protein</fullName>
    </submittedName>
</protein>
<feature type="domain" description="DUF11" evidence="2">
    <location>
        <begin position="27"/>
        <end position="181"/>
    </location>
</feature>
<evidence type="ECO:0000259" key="2">
    <source>
        <dbReference type="Pfam" id="PF01345"/>
    </source>
</evidence>
<dbReference type="NCBIfam" id="TIGR01451">
    <property type="entry name" value="B_ant_repeat"/>
    <property type="match status" value="3"/>
</dbReference>
<dbReference type="RefSeq" id="WP_182327879.1">
    <property type="nucleotide sequence ID" value="NZ_CP058554.1"/>
</dbReference>
<dbReference type="InterPro" id="IPR051172">
    <property type="entry name" value="Chlamydia_OmcB"/>
</dbReference>